<evidence type="ECO:0000313" key="2">
    <source>
        <dbReference type="Proteomes" id="UP001597079"/>
    </source>
</evidence>
<dbReference type="Proteomes" id="UP001597079">
    <property type="component" value="Unassembled WGS sequence"/>
</dbReference>
<dbReference type="EMBL" id="JBHUCX010000047">
    <property type="protein sequence ID" value="MFD1676297.1"/>
    <property type="molecule type" value="Genomic_DNA"/>
</dbReference>
<organism evidence="1 2">
    <name type="scientific">Alicyclobacillus fodiniaquatilis</name>
    <dbReference type="NCBI Taxonomy" id="1661150"/>
    <lineage>
        <taxon>Bacteria</taxon>
        <taxon>Bacillati</taxon>
        <taxon>Bacillota</taxon>
        <taxon>Bacilli</taxon>
        <taxon>Bacillales</taxon>
        <taxon>Alicyclobacillaceae</taxon>
        <taxon>Alicyclobacillus</taxon>
    </lineage>
</organism>
<keyword evidence="2" id="KW-1185">Reference proteome</keyword>
<name>A0ABW4JN73_9BACL</name>
<gene>
    <name evidence="1" type="ORF">ACFSB2_16455</name>
</gene>
<sequence length="142" mass="16162">MNCIVFHKVWEVDQDMFELRMSARSAECQIKINFYTSNQELEELRDGLRALGKLGVKEFTWTSGEDSQDVTHYVCCRFFLCSKRGHVAIEVLTDNKRPSPNGARTKFFIITELGSIDEFANELDQLIRGNETTASGVVPSSF</sequence>
<dbReference type="RefSeq" id="WP_377944194.1">
    <property type="nucleotide sequence ID" value="NZ_JBHUCX010000047.1"/>
</dbReference>
<accession>A0ABW4JN73</accession>
<protein>
    <submittedName>
        <fullName evidence="1">Uncharacterized protein</fullName>
    </submittedName>
</protein>
<reference evidence="2" key="1">
    <citation type="journal article" date="2019" name="Int. J. Syst. Evol. Microbiol.">
        <title>The Global Catalogue of Microorganisms (GCM) 10K type strain sequencing project: providing services to taxonomists for standard genome sequencing and annotation.</title>
        <authorList>
            <consortium name="The Broad Institute Genomics Platform"/>
            <consortium name="The Broad Institute Genome Sequencing Center for Infectious Disease"/>
            <person name="Wu L."/>
            <person name="Ma J."/>
        </authorList>
    </citation>
    <scope>NUCLEOTIDE SEQUENCE [LARGE SCALE GENOMIC DNA]</scope>
    <source>
        <strain evidence="2">CGMCC 1.12286</strain>
    </source>
</reference>
<comment type="caution">
    <text evidence="1">The sequence shown here is derived from an EMBL/GenBank/DDBJ whole genome shotgun (WGS) entry which is preliminary data.</text>
</comment>
<evidence type="ECO:0000313" key="1">
    <source>
        <dbReference type="EMBL" id="MFD1676297.1"/>
    </source>
</evidence>
<proteinExistence type="predicted"/>